<dbReference type="Proteomes" id="UP001489004">
    <property type="component" value="Unassembled WGS sequence"/>
</dbReference>
<gene>
    <name evidence="2" type="ORF">WJX72_012541</name>
</gene>
<name>A0AAW1QTA7_9CHLO</name>
<dbReference type="AlphaFoldDB" id="A0AAW1QTA7"/>
<comment type="caution">
    <text evidence="2">The sequence shown here is derived from an EMBL/GenBank/DDBJ whole genome shotgun (WGS) entry which is preliminary data.</text>
</comment>
<evidence type="ECO:0000313" key="3">
    <source>
        <dbReference type="Proteomes" id="UP001489004"/>
    </source>
</evidence>
<evidence type="ECO:0000256" key="1">
    <source>
        <dbReference type="SAM" id="SignalP"/>
    </source>
</evidence>
<feature type="signal peptide" evidence="1">
    <location>
        <begin position="1"/>
        <end position="32"/>
    </location>
</feature>
<accession>A0AAW1QTA7</accession>
<organism evidence="2 3">
    <name type="scientific">[Myrmecia] bisecta</name>
    <dbReference type="NCBI Taxonomy" id="41462"/>
    <lineage>
        <taxon>Eukaryota</taxon>
        <taxon>Viridiplantae</taxon>
        <taxon>Chlorophyta</taxon>
        <taxon>core chlorophytes</taxon>
        <taxon>Trebouxiophyceae</taxon>
        <taxon>Trebouxiales</taxon>
        <taxon>Trebouxiaceae</taxon>
        <taxon>Myrmecia</taxon>
    </lineage>
</organism>
<feature type="chain" id="PRO_5043542193" evidence="1">
    <location>
        <begin position="33"/>
        <end position="76"/>
    </location>
</feature>
<sequence>MGAGSPLLFGTRAPGGILWVFGLAALACVVLGQDLGGDFEIEYNAPASGPPSFTSLNATATLISLLDDPAIAATDE</sequence>
<evidence type="ECO:0000313" key="2">
    <source>
        <dbReference type="EMBL" id="KAK9824704.1"/>
    </source>
</evidence>
<keyword evidence="1" id="KW-0732">Signal</keyword>
<proteinExistence type="predicted"/>
<dbReference type="EMBL" id="JALJOR010000002">
    <property type="protein sequence ID" value="KAK9824704.1"/>
    <property type="molecule type" value="Genomic_DNA"/>
</dbReference>
<keyword evidence="3" id="KW-1185">Reference proteome</keyword>
<protein>
    <submittedName>
        <fullName evidence="2">Uncharacterized protein</fullName>
    </submittedName>
</protein>
<reference evidence="2 3" key="1">
    <citation type="journal article" date="2024" name="Nat. Commun.">
        <title>Phylogenomics reveals the evolutionary origins of lichenization in chlorophyte algae.</title>
        <authorList>
            <person name="Puginier C."/>
            <person name="Libourel C."/>
            <person name="Otte J."/>
            <person name="Skaloud P."/>
            <person name="Haon M."/>
            <person name="Grisel S."/>
            <person name="Petersen M."/>
            <person name="Berrin J.G."/>
            <person name="Delaux P.M."/>
            <person name="Dal Grande F."/>
            <person name="Keller J."/>
        </authorList>
    </citation>
    <scope>NUCLEOTIDE SEQUENCE [LARGE SCALE GENOMIC DNA]</scope>
    <source>
        <strain evidence="2 3">SAG 2043</strain>
    </source>
</reference>